<proteinExistence type="predicted"/>
<name>A0A5P0YZC8_9ACTN</name>
<keyword evidence="1" id="KW-0378">Hydrolase</keyword>
<feature type="non-terminal residue" evidence="3">
    <location>
        <position position="1"/>
    </location>
</feature>
<reference evidence="3 4" key="1">
    <citation type="submission" date="2019-10" db="EMBL/GenBank/DDBJ databases">
        <title>Streptomyces sp. nov., a novel actinobacterium isolated from alkaline environment.</title>
        <authorList>
            <person name="Golinska P."/>
        </authorList>
    </citation>
    <scope>NUCLEOTIDE SEQUENCE [LARGE SCALE GENOMIC DNA]</scope>
    <source>
        <strain evidence="3 4">OF1</strain>
    </source>
</reference>
<comment type="caution">
    <text evidence="3">The sequence shown here is derived from an EMBL/GenBank/DDBJ whole genome shotgun (WGS) entry which is preliminary data.</text>
</comment>
<evidence type="ECO:0000259" key="2">
    <source>
        <dbReference type="Pfam" id="PF07228"/>
    </source>
</evidence>
<dbReference type="PANTHER" id="PTHR43156">
    <property type="entry name" value="STAGE II SPORULATION PROTEIN E-RELATED"/>
    <property type="match status" value="1"/>
</dbReference>
<sequence length="109" mass="11773">VLADPAPRLLPEHAAGPALGLLPNAEWPAAHINLGHQWHLLMYTDGLIEGRTGDGRDRLGQEGMLHLVADSLHAHPAGGQSFVDDLLHEVRRLNAGELTDDVAMLLLSR</sequence>
<evidence type="ECO:0000313" key="4">
    <source>
        <dbReference type="Proteomes" id="UP000320857"/>
    </source>
</evidence>
<dbReference type="AlphaFoldDB" id="A0A5P0YZC8"/>
<dbReference type="InterPro" id="IPR052016">
    <property type="entry name" value="Bact_Sigma-Reg"/>
</dbReference>
<gene>
    <name evidence="3" type="ORF">FNX44_028030</name>
</gene>
<dbReference type="InterPro" id="IPR036457">
    <property type="entry name" value="PPM-type-like_dom_sf"/>
</dbReference>
<dbReference type="GO" id="GO:0016791">
    <property type="term" value="F:phosphatase activity"/>
    <property type="evidence" value="ECO:0007669"/>
    <property type="project" value="TreeGrafter"/>
</dbReference>
<feature type="domain" description="PPM-type phosphatase" evidence="2">
    <location>
        <begin position="10"/>
        <end position="108"/>
    </location>
</feature>
<dbReference type="Proteomes" id="UP000320857">
    <property type="component" value="Unassembled WGS sequence"/>
</dbReference>
<dbReference type="RefSeq" id="WP_153507843.1">
    <property type="nucleotide sequence ID" value="NZ_VJYK02000755.1"/>
</dbReference>
<protein>
    <submittedName>
        <fullName evidence="3">SpoIIE family protein phosphatase</fullName>
    </submittedName>
</protein>
<dbReference type="OrthoDB" id="5181538at2"/>
<dbReference type="Pfam" id="PF07228">
    <property type="entry name" value="SpoIIE"/>
    <property type="match status" value="1"/>
</dbReference>
<evidence type="ECO:0000256" key="1">
    <source>
        <dbReference type="ARBA" id="ARBA00022801"/>
    </source>
</evidence>
<dbReference type="PANTHER" id="PTHR43156:SF2">
    <property type="entry name" value="STAGE II SPORULATION PROTEIN E"/>
    <property type="match status" value="1"/>
</dbReference>
<accession>A0A5P0YZC8</accession>
<dbReference type="Gene3D" id="3.60.40.10">
    <property type="entry name" value="PPM-type phosphatase domain"/>
    <property type="match status" value="1"/>
</dbReference>
<dbReference type="EMBL" id="VJYK02000755">
    <property type="protein sequence ID" value="MQS05608.1"/>
    <property type="molecule type" value="Genomic_DNA"/>
</dbReference>
<evidence type="ECO:0000313" key="3">
    <source>
        <dbReference type="EMBL" id="MQS05608.1"/>
    </source>
</evidence>
<dbReference type="InterPro" id="IPR001932">
    <property type="entry name" value="PPM-type_phosphatase-like_dom"/>
</dbReference>
<organism evidence="3 4">
    <name type="scientific">Streptomyces alkaliterrae</name>
    <dbReference type="NCBI Taxonomy" id="2213162"/>
    <lineage>
        <taxon>Bacteria</taxon>
        <taxon>Bacillati</taxon>
        <taxon>Actinomycetota</taxon>
        <taxon>Actinomycetes</taxon>
        <taxon>Kitasatosporales</taxon>
        <taxon>Streptomycetaceae</taxon>
        <taxon>Streptomyces</taxon>
    </lineage>
</organism>
<keyword evidence="4" id="KW-1185">Reference proteome</keyword>